<name>A0A232LS08_9EURO</name>
<feature type="active site" description="Schiff-base intermediate with substrate" evidence="2">
    <location>
        <position position="186"/>
    </location>
</feature>
<dbReference type="CDD" id="cd00408">
    <property type="entry name" value="DHDPS-like"/>
    <property type="match status" value="1"/>
</dbReference>
<dbReference type="GO" id="GO:0008840">
    <property type="term" value="F:4-hydroxy-tetrahydrodipicolinate synthase activity"/>
    <property type="evidence" value="ECO:0007669"/>
    <property type="project" value="TreeGrafter"/>
</dbReference>
<sequence length="326" mass="34664">MQTSIKILERAAQPSRFLKSGIYVPTPAFFNRHTEDLDIETISNHVVRMAKSGVAGIVTQGTNGEAAHLSHTERKAVTKATRDALDTAGYREMPLIVGCGAQSTRETIELCHGAHISGADFAIILPPSYYKGFYNTDSIKQSFTDIAAASPIPILIYNYPAAASGTDLDSDTIIELAKHPNIVGCKLTCGNTGKLNRITAATRSPSHDSGSDFACMGGSADFILQALIGGGFGAVCGLANITPKACVRIFNLYNSGQVDEARKLQATVAVGDWVAMQSGVAGTKSILEHYFGYGGLARKPLPQLKTQENITICEKLIGLVSLENAL</sequence>
<keyword evidence="5" id="KW-1185">Reference proteome</keyword>
<accession>A0A232LS08</accession>
<feature type="active site" description="Proton donor/acceptor" evidence="2">
    <location>
        <position position="157"/>
    </location>
</feature>
<dbReference type="SMART" id="SM01130">
    <property type="entry name" value="DHDPS"/>
    <property type="match status" value="1"/>
</dbReference>
<comment type="caution">
    <text evidence="4">The sequence shown here is derived from an EMBL/GenBank/DDBJ whole genome shotgun (WGS) entry which is preliminary data.</text>
</comment>
<evidence type="ECO:0000313" key="4">
    <source>
        <dbReference type="EMBL" id="OXV06919.1"/>
    </source>
</evidence>
<reference evidence="4 5" key="1">
    <citation type="journal article" date="2015" name="Environ. Microbiol.">
        <title>Metagenome sequence of Elaphomyces granulatus from sporocarp tissue reveals Ascomycota ectomycorrhizal fingerprints of genome expansion and a Proteobacteria-rich microbiome.</title>
        <authorList>
            <person name="Quandt C.A."/>
            <person name="Kohler A."/>
            <person name="Hesse C.N."/>
            <person name="Sharpton T.J."/>
            <person name="Martin F."/>
            <person name="Spatafora J.W."/>
        </authorList>
    </citation>
    <scope>NUCLEOTIDE SEQUENCE [LARGE SCALE GENOMIC DNA]</scope>
    <source>
        <strain evidence="4 5">OSC145934</strain>
    </source>
</reference>
<evidence type="ECO:0000256" key="1">
    <source>
        <dbReference type="PIRNR" id="PIRNR001365"/>
    </source>
</evidence>
<dbReference type="PIRSF" id="PIRSF001365">
    <property type="entry name" value="DHDPS"/>
    <property type="match status" value="1"/>
</dbReference>
<dbReference type="OrthoDB" id="191315at2759"/>
<dbReference type="Pfam" id="PF00701">
    <property type="entry name" value="DHDPS"/>
    <property type="match status" value="1"/>
</dbReference>
<dbReference type="PRINTS" id="PR00146">
    <property type="entry name" value="DHPICSNTHASE"/>
</dbReference>
<organism evidence="4 5">
    <name type="scientific">Elaphomyces granulatus</name>
    <dbReference type="NCBI Taxonomy" id="519963"/>
    <lineage>
        <taxon>Eukaryota</taxon>
        <taxon>Fungi</taxon>
        <taxon>Dikarya</taxon>
        <taxon>Ascomycota</taxon>
        <taxon>Pezizomycotina</taxon>
        <taxon>Eurotiomycetes</taxon>
        <taxon>Eurotiomycetidae</taxon>
        <taxon>Eurotiales</taxon>
        <taxon>Elaphomycetaceae</taxon>
        <taxon>Elaphomyces</taxon>
    </lineage>
</organism>
<dbReference type="InterPro" id="IPR002220">
    <property type="entry name" value="DapA-like"/>
</dbReference>
<evidence type="ECO:0008006" key="6">
    <source>
        <dbReference type="Google" id="ProtNLM"/>
    </source>
</evidence>
<dbReference type="Proteomes" id="UP000243515">
    <property type="component" value="Unassembled WGS sequence"/>
</dbReference>
<dbReference type="AlphaFoldDB" id="A0A232LS08"/>
<protein>
    <recommendedName>
        <fullName evidence="6">4-hydroxy-2-oxoglutarate aldolase, mitochondrial</fullName>
    </recommendedName>
</protein>
<dbReference type="EMBL" id="NPHW01005291">
    <property type="protein sequence ID" value="OXV06919.1"/>
    <property type="molecule type" value="Genomic_DNA"/>
</dbReference>
<feature type="binding site" evidence="3">
    <location>
        <position position="235"/>
    </location>
    <ligand>
        <name>pyruvate</name>
        <dbReference type="ChEBI" id="CHEBI:15361"/>
    </ligand>
</feature>
<keyword evidence="1" id="KW-0456">Lyase</keyword>
<evidence type="ECO:0000256" key="3">
    <source>
        <dbReference type="PIRSR" id="PIRSR001365-2"/>
    </source>
</evidence>
<dbReference type="PANTHER" id="PTHR12128">
    <property type="entry name" value="DIHYDRODIPICOLINATE SYNTHASE"/>
    <property type="match status" value="1"/>
</dbReference>
<gene>
    <name evidence="4" type="ORF">Egran_05315</name>
</gene>
<dbReference type="SUPFAM" id="SSF51569">
    <property type="entry name" value="Aldolase"/>
    <property type="match status" value="1"/>
</dbReference>
<evidence type="ECO:0000256" key="2">
    <source>
        <dbReference type="PIRSR" id="PIRSR001365-1"/>
    </source>
</evidence>
<comment type="similarity">
    <text evidence="1">Belongs to the DapA family.</text>
</comment>
<dbReference type="Gene3D" id="3.20.20.70">
    <property type="entry name" value="Aldolase class I"/>
    <property type="match status" value="1"/>
</dbReference>
<dbReference type="PANTHER" id="PTHR12128:SF52">
    <property type="entry name" value="4-HYDROXY-2-OXOGLUTARATE ALDOLASE, MITOCHONDRIAL-RELATED"/>
    <property type="match status" value="1"/>
</dbReference>
<proteinExistence type="inferred from homology"/>
<evidence type="ECO:0000313" key="5">
    <source>
        <dbReference type="Proteomes" id="UP000243515"/>
    </source>
</evidence>
<dbReference type="InterPro" id="IPR013785">
    <property type="entry name" value="Aldolase_TIM"/>
</dbReference>